<dbReference type="Pfam" id="PF00628">
    <property type="entry name" value="PHD"/>
    <property type="match status" value="1"/>
</dbReference>
<evidence type="ECO:0000256" key="2">
    <source>
        <dbReference type="ARBA" id="ARBA00022723"/>
    </source>
</evidence>
<dbReference type="PROSITE" id="PS50016">
    <property type="entry name" value="ZF_PHD_2"/>
    <property type="match status" value="1"/>
</dbReference>
<gene>
    <name evidence="8" type="primary">LOC104587471</name>
</gene>
<dbReference type="Gene3D" id="3.30.40.10">
    <property type="entry name" value="Zinc/RING finger domain, C3HC4 (zinc finger)"/>
    <property type="match status" value="2"/>
</dbReference>
<feature type="compositionally biased region" description="Polar residues" evidence="6">
    <location>
        <begin position="647"/>
        <end position="657"/>
    </location>
</feature>
<dbReference type="InterPro" id="IPR019786">
    <property type="entry name" value="Zinc_finger_PHD-type_CS"/>
</dbReference>
<dbReference type="InterPro" id="IPR028942">
    <property type="entry name" value="WHIM1_dom"/>
</dbReference>
<dbReference type="PROSITE" id="PS01359">
    <property type="entry name" value="ZF_PHD_1"/>
    <property type="match status" value="1"/>
</dbReference>
<dbReference type="STRING" id="4432.A0A1U7YVP8"/>
<keyword evidence="4" id="KW-0862">Zinc</keyword>
<feature type="compositionally biased region" description="Polar residues" evidence="6">
    <location>
        <begin position="671"/>
        <end position="682"/>
    </location>
</feature>
<dbReference type="CDD" id="cd20401">
    <property type="entry name" value="Tudor_AtPTM-like"/>
    <property type="match status" value="1"/>
</dbReference>
<dbReference type="InterPro" id="IPR018501">
    <property type="entry name" value="DDT_dom"/>
</dbReference>
<feature type="region of interest" description="Disordered" evidence="6">
    <location>
        <begin position="632"/>
        <end position="682"/>
    </location>
</feature>
<dbReference type="Pfam" id="PF21743">
    <property type="entry name" value="PTM_DIR17_Tudor"/>
    <property type="match status" value="1"/>
</dbReference>
<dbReference type="CDD" id="cd15489">
    <property type="entry name" value="PHD_SF"/>
    <property type="match status" value="2"/>
</dbReference>
<dbReference type="InterPro" id="IPR001965">
    <property type="entry name" value="Znf_PHD"/>
</dbReference>
<dbReference type="FunCoup" id="A0A1U7YVP8">
    <property type="interactions" value="3309"/>
</dbReference>
<accession>A0A1U7YVP8</accession>
<dbReference type="InterPro" id="IPR056618">
    <property type="entry name" value="Chromo_PTM"/>
</dbReference>
<dbReference type="PANTHER" id="PTHR46508:SF1">
    <property type="entry name" value="PHD FINGER FAMILY PROTEIN"/>
    <property type="match status" value="1"/>
</dbReference>
<dbReference type="InterPro" id="IPR011011">
    <property type="entry name" value="Znf_FYVE_PHD"/>
</dbReference>
<keyword evidence="2" id="KW-0479">Metal-binding</keyword>
<feature type="region of interest" description="Disordered" evidence="6">
    <location>
        <begin position="953"/>
        <end position="983"/>
    </location>
</feature>
<dbReference type="Pfam" id="PF15612">
    <property type="entry name" value="WHIM1"/>
    <property type="match status" value="1"/>
</dbReference>
<reference evidence="8" key="1">
    <citation type="submission" date="2025-08" db="UniProtKB">
        <authorList>
            <consortium name="RefSeq"/>
        </authorList>
    </citation>
    <scope>IDENTIFICATION</scope>
</reference>
<dbReference type="OMA" id="LQIHSHC"/>
<evidence type="ECO:0000313" key="8">
    <source>
        <dbReference type="RefSeq" id="XP_010243411.1"/>
    </source>
</evidence>
<dbReference type="KEGG" id="nnu:104587471"/>
<dbReference type="PROSITE" id="PS50827">
    <property type="entry name" value="DDT"/>
    <property type="match status" value="1"/>
</dbReference>
<proteinExistence type="predicted"/>
<dbReference type="InterPro" id="IPR013083">
    <property type="entry name" value="Znf_RING/FYVE/PHD"/>
</dbReference>
<organism evidence="7 8">
    <name type="scientific">Nelumbo nucifera</name>
    <name type="common">Sacred lotus</name>
    <dbReference type="NCBI Taxonomy" id="4432"/>
    <lineage>
        <taxon>Eukaryota</taxon>
        <taxon>Viridiplantae</taxon>
        <taxon>Streptophyta</taxon>
        <taxon>Embryophyta</taxon>
        <taxon>Tracheophyta</taxon>
        <taxon>Spermatophyta</taxon>
        <taxon>Magnoliopsida</taxon>
        <taxon>Proteales</taxon>
        <taxon>Nelumbonaceae</taxon>
        <taxon>Nelumbo</taxon>
    </lineage>
</organism>
<dbReference type="SMART" id="SM00571">
    <property type="entry name" value="DDT"/>
    <property type="match status" value="1"/>
</dbReference>
<dbReference type="GO" id="GO:0005634">
    <property type="term" value="C:nucleus"/>
    <property type="evidence" value="ECO:0007669"/>
    <property type="project" value="UniProtKB-SubCell"/>
</dbReference>
<dbReference type="GO" id="GO:0000785">
    <property type="term" value="C:chromatin"/>
    <property type="evidence" value="ECO:0007669"/>
    <property type="project" value="UniProtKB-ARBA"/>
</dbReference>
<dbReference type="GeneID" id="104587471"/>
<feature type="region of interest" description="Disordered" evidence="6">
    <location>
        <begin position="585"/>
        <end position="613"/>
    </location>
</feature>
<dbReference type="InterPro" id="IPR019787">
    <property type="entry name" value="Znf_PHD-finger"/>
</dbReference>
<dbReference type="RefSeq" id="XP_010243411.1">
    <property type="nucleotide sequence ID" value="XM_010245109.2"/>
</dbReference>
<evidence type="ECO:0000256" key="3">
    <source>
        <dbReference type="ARBA" id="ARBA00022771"/>
    </source>
</evidence>
<dbReference type="SUPFAM" id="SSF57903">
    <property type="entry name" value="FYVE/PHD zinc finger"/>
    <property type="match status" value="3"/>
</dbReference>
<dbReference type="Pfam" id="PF24294">
    <property type="entry name" value="Chromo_PTM"/>
    <property type="match status" value="1"/>
</dbReference>
<dbReference type="GO" id="GO:0008270">
    <property type="term" value="F:zinc ion binding"/>
    <property type="evidence" value="ECO:0007669"/>
    <property type="project" value="UniProtKB-KW"/>
</dbReference>
<dbReference type="PANTHER" id="PTHR46508">
    <property type="entry name" value="PHD FINGER FAMILY PROTEIN"/>
    <property type="match status" value="1"/>
</dbReference>
<evidence type="ECO:0000256" key="1">
    <source>
        <dbReference type="ARBA" id="ARBA00004123"/>
    </source>
</evidence>
<sequence>MESEEPTTEDRARKRRKKGNQYDCLDSRGRVETRAKALVGRYVKKFFEGNGVFLGKVVSYSSGLYRVDYEDGDFEDLDCGEIREFLVAVGDFDDDLNTRKMKLDNLISSGDSRTPSRITEQKAVTSANGFDSYEAPTASKLNSELESGSRKSLESGGIQLHEDADSFSDSCEYVPVRESFLEAESPFIPPPLLPPSSGNLGVPEEIASHLFSVYNFLRSFSIQLFLSPFGLDDFVGSLNCVVPNTLLDAIHVALLRALRRHLEMLSSDGAECASKCLRRINWSLLDTMTWPVYLIEYLLVMGYTNGPEWKGFYADVLNREYYTLSVTKKLMILQIVCDDVLESAELRTEIDMRESLEVGAELGEIPSITPENGPRRVHPRYAKTSACKDSEAMEIISDKPHDSKSPSHSNHLGINVPGVDANVIDIDQDGNSDECRLCGMDGTLICCDGCPSAYHSRCIGLNKINLPEGSWFCPECMIHKEGPDLRVGMGLRGAEFFGIDPYEQVFLGTCNHLLVLKASIHAGPTSRYYNKNDIPNVLRVLCSSAEHATMYSAICKNVLKYWEIPEDKKDFLPEGSMQTIGKKEDPMFSTLSDTLSHKDNPSSTTESNMESKALSGWENDFREAGFTSLGGVNHAGLQSHGRGDGATSEQVCEVTNTKPHEQSAGSICHQADSSELTHQSSASRSAMLEFANYNSGSKKGPKKDEDDLTLTTSNGFVNVSSEIKEEKHSDSGTRKGKMTNDCPYMGSAFKPQAYMNLYILGDVAATAAANLAVLSSEEKHVSGLQASVVPRNFVSSNVSLQVKAFSSAVFSFCWPNSEKKLTEVQRGRCGWCLSCKALTTCKKGCLLNLAASNALKGPGRILSGLRSLKNADGNIHGIATYILYMEESLRGLLLGPFLATNYRKQWRKQVEQASSCTSVKLLLLKLEENIRPIAFSAEWAKLVDDRSVESSVAQSASHLGGSTQKRGPGRRKRKQSTASEIITDPSQDNLRDVNWWRGGKLSKLVFQKGILPCSVVKRAARQGGSRKISGIYYAEGSEIPRRSRQFAWRTAVEMSKNASQLALQVRYLDLHLRWSDLDKNFQDGKGPETETSAYRNAVICDKKIQENKIRYGLAFGNQKHLPSRVLKNILEVEHVQDGEDKFWFSEAQVPLYLIKEYEEKMEKVPLPSVKEGSHLLSKLQIRQLRTSRRDIFTYLVCKAEKLEKCSCASCQQDVLLGNAVKCSSCKGYCHKDCVISSTVHAKDEVEFLITCNKCYRAKIVTLNEVSKKSLITQVSLQAQEKQEFTITEGTKQNGYLQPFLFTGNMDTHQEMKAPTPKSKSATKVRRVTNPTYGLIWRKKNAEDTGTNFRLSNILCKGNSHMDPPRAPICRLCRTPYNPDLMYICCETCRNWYHADALQLEESKIFDVVGFRCCKCRRNRAPICPYMVQECRKPPRMRASKQSSTGMGPVSGSSCGQIGECEFNRPDTKMEEVIIEENDLLGFSVEMVEPTAEPSLEVGPEWSSAGPQKLPVRRQKHEKDADVLNPSPVPSYVVSTFLEPSNHLNATEKASSPRVENVEWEFSADGLTNEMINYGSLNYEDMEFEPQTYFSFTELLASDDDQLDLFDAPMDISGGLGNSSGSGALTSYNPPEQYRTDTIEGNHDLATALEPTVNKIPCDICSYTEPATDLSCEVCGMWIHSHCSPWVEPSWGDRWKCGNCRDWR</sequence>
<keyword evidence="5" id="KW-0539">Nucleus</keyword>
<dbReference type="SMART" id="SM00249">
    <property type="entry name" value="PHD"/>
    <property type="match status" value="4"/>
</dbReference>
<dbReference type="OrthoDB" id="784962at2759"/>
<keyword evidence="7" id="KW-1185">Reference proteome</keyword>
<dbReference type="InterPro" id="IPR047365">
    <property type="entry name" value="Tudor_AtPTM-like"/>
</dbReference>
<feature type="compositionally biased region" description="Polar residues" evidence="6">
    <location>
        <begin position="601"/>
        <end position="610"/>
    </location>
</feature>
<comment type="subcellular location">
    <subcellularLocation>
        <location evidence="1">Nucleus</location>
    </subcellularLocation>
</comment>
<feature type="compositionally biased region" description="Polar residues" evidence="6">
    <location>
        <begin position="953"/>
        <end position="964"/>
    </location>
</feature>
<dbReference type="eggNOG" id="KOG1473">
    <property type="taxonomic scope" value="Eukaryota"/>
</dbReference>
<evidence type="ECO:0000256" key="4">
    <source>
        <dbReference type="ARBA" id="ARBA00022833"/>
    </source>
</evidence>
<evidence type="ECO:0000256" key="6">
    <source>
        <dbReference type="SAM" id="MobiDB-lite"/>
    </source>
</evidence>
<dbReference type="Proteomes" id="UP000189703">
    <property type="component" value="Unplaced"/>
</dbReference>
<keyword evidence="3" id="KW-0863">Zinc-finger</keyword>
<protein>
    <submittedName>
        <fullName evidence="8">DDT domain-containing protein PTM</fullName>
    </submittedName>
</protein>
<dbReference type="Pfam" id="PF02791">
    <property type="entry name" value="DDT"/>
    <property type="match status" value="1"/>
</dbReference>
<evidence type="ECO:0000256" key="5">
    <source>
        <dbReference type="ARBA" id="ARBA00023242"/>
    </source>
</evidence>
<evidence type="ECO:0000313" key="7">
    <source>
        <dbReference type="Proteomes" id="UP000189703"/>
    </source>
</evidence>
<name>A0A1U7YVP8_NELNU</name>
<dbReference type="CDD" id="cd15532">
    <property type="entry name" value="PHD2_CHD_II"/>
    <property type="match status" value="1"/>
</dbReference>